<proteinExistence type="predicted"/>
<dbReference type="Ensembl" id="ENSBIXT00005049228.1">
    <property type="protein sequence ID" value="ENSBIXP00005039390.1"/>
    <property type="gene ID" value="ENSBIXG00005003670.1"/>
</dbReference>
<dbReference type="GeneTree" id="ENSGT00950000185250"/>
<feature type="compositionally biased region" description="Basic residues" evidence="1">
    <location>
        <begin position="37"/>
        <end position="46"/>
    </location>
</feature>
<evidence type="ECO:0000256" key="1">
    <source>
        <dbReference type="SAM" id="MobiDB-lite"/>
    </source>
</evidence>
<sequence>MAAALARLGLCSVKQVRVQFCSFKKNLESTKTFHQARAPHRPHRPGNAHGLRLPHPGQRRGRKQGQAKRQYQALTAQKKPTDFNLRLLWTLI</sequence>
<protein>
    <submittedName>
        <fullName evidence="2">Uncharacterized protein</fullName>
    </submittedName>
</protein>
<dbReference type="Gene3D" id="3.40.30.10">
    <property type="entry name" value="Glutaredoxin"/>
    <property type="match status" value="1"/>
</dbReference>
<feature type="region of interest" description="Disordered" evidence="1">
    <location>
        <begin position="32"/>
        <end position="70"/>
    </location>
</feature>
<feature type="compositionally biased region" description="Basic residues" evidence="1">
    <location>
        <begin position="57"/>
        <end position="66"/>
    </location>
</feature>
<reference evidence="2" key="2">
    <citation type="submission" date="2025-08" db="UniProtKB">
        <authorList>
            <consortium name="Ensembl"/>
        </authorList>
    </citation>
    <scope>IDENTIFICATION</scope>
</reference>
<reference evidence="2 3" key="1">
    <citation type="submission" date="2018-11" db="EMBL/GenBank/DDBJ databases">
        <title>Haplotype-resolved cattle genomes.</title>
        <authorList>
            <person name="Low W.Y."/>
            <person name="Tearle R."/>
            <person name="Bickhart D.M."/>
            <person name="Rosen B.D."/>
            <person name="Koren S."/>
            <person name="Rhie A."/>
            <person name="Hiendleder S."/>
            <person name="Phillippy A.M."/>
            <person name="Smith T.P.L."/>
            <person name="Williams J.L."/>
        </authorList>
    </citation>
    <scope>NUCLEOTIDE SEQUENCE [LARGE SCALE GENOMIC DNA]</scope>
</reference>
<dbReference type="Proteomes" id="UP000429181">
    <property type="component" value="Chromosome 7"/>
</dbReference>
<organism evidence="2 3">
    <name type="scientific">Bos indicus x Bos taurus</name>
    <name type="common">Hybrid cattle</name>
    <dbReference type="NCBI Taxonomy" id="30522"/>
    <lineage>
        <taxon>Eukaryota</taxon>
        <taxon>Metazoa</taxon>
        <taxon>Chordata</taxon>
        <taxon>Craniata</taxon>
        <taxon>Vertebrata</taxon>
        <taxon>Euteleostomi</taxon>
        <taxon>Mammalia</taxon>
        <taxon>Eutheria</taxon>
        <taxon>Laurasiatheria</taxon>
        <taxon>Artiodactyla</taxon>
        <taxon>Ruminantia</taxon>
        <taxon>Pecora</taxon>
        <taxon>Bovidae</taxon>
        <taxon>Bovinae</taxon>
        <taxon>Bos</taxon>
    </lineage>
</organism>
<name>A0A4W2I935_BOBOX</name>
<accession>A0A4W2I935</accession>
<dbReference type="AlphaFoldDB" id="A0A4W2I935"/>
<evidence type="ECO:0000313" key="2">
    <source>
        <dbReference type="Ensembl" id="ENSBIXP00005039390.1"/>
    </source>
</evidence>
<evidence type="ECO:0000313" key="3">
    <source>
        <dbReference type="Proteomes" id="UP000429181"/>
    </source>
</evidence>